<proteinExistence type="predicted"/>
<dbReference type="InterPro" id="IPR002125">
    <property type="entry name" value="CMP_dCMP_dom"/>
</dbReference>
<protein>
    <submittedName>
        <fullName evidence="3">Cytidine deaminase-like protein</fullName>
    </submittedName>
</protein>
<keyword evidence="1" id="KW-0732">Signal</keyword>
<dbReference type="CDD" id="cd01285">
    <property type="entry name" value="nucleoside_deaminase"/>
    <property type="match status" value="1"/>
</dbReference>
<evidence type="ECO:0000256" key="1">
    <source>
        <dbReference type="SAM" id="SignalP"/>
    </source>
</evidence>
<dbReference type="PROSITE" id="PS51747">
    <property type="entry name" value="CYT_DCMP_DEAMINASES_2"/>
    <property type="match status" value="1"/>
</dbReference>
<feature type="domain" description="CMP/dCMP-type deaminase" evidence="2">
    <location>
        <begin position="37"/>
        <end position="178"/>
    </location>
</feature>
<feature type="signal peptide" evidence="1">
    <location>
        <begin position="1"/>
        <end position="20"/>
    </location>
</feature>
<dbReference type="Gene3D" id="3.40.140.10">
    <property type="entry name" value="Cytidine Deaminase, domain 2"/>
    <property type="match status" value="1"/>
</dbReference>
<dbReference type="SUPFAM" id="SSF53927">
    <property type="entry name" value="Cytidine deaminase-like"/>
    <property type="match status" value="1"/>
</dbReference>
<name>A0A5N7BYH7_PETAA</name>
<dbReference type="OrthoDB" id="408702at2759"/>
<gene>
    <name evidence="3" type="ORF">BDV23DRAFT_162429</name>
</gene>
<accession>A0A5N7BYH7</accession>
<sequence length="230" mass="25023">MRLSILSIFNLSGFFPTTLTNPIPDSSLTTNGVPFSTRAYWMRQANKALVELSLSPCPFSAFSTVIVNHTNTDELGDLVCMGVNQRLQTGNPAMHGEITAITNCTAILTDPAGRFRLTPSQAQAAFADLTLYTNAESCTMCASAIRWAGFKEYVYGTSIDTLAQKGWAQINISSSEVFKASFDLPSRTRLIGGVLANETDPYFLWQYDRSFPCPGGCARAEKGASCRIAM</sequence>
<dbReference type="InterPro" id="IPR016193">
    <property type="entry name" value="Cytidine_deaminase-like"/>
</dbReference>
<evidence type="ECO:0000313" key="3">
    <source>
        <dbReference type="EMBL" id="KAE8386880.1"/>
    </source>
</evidence>
<dbReference type="GO" id="GO:0052717">
    <property type="term" value="F:tRNA-specific adenosine-34 deaminase activity"/>
    <property type="evidence" value="ECO:0007669"/>
    <property type="project" value="TreeGrafter"/>
</dbReference>
<dbReference type="EMBL" id="ML735303">
    <property type="protein sequence ID" value="KAE8386880.1"/>
    <property type="molecule type" value="Genomic_DNA"/>
</dbReference>
<reference evidence="3" key="1">
    <citation type="submission" date="2019-04" db="EMBL/GenBank/DDBJ databases">
        <title>Friends and foes A comparative genomics studyof 23 Aspergillus species from section Flavi.</title>
        <authorList>
            <consortium name="DOE Joint Genome Institute"/>
            <person name="Kjaerbolling I."/>
            <person name="Vesth T."/>
            <person name="Frisvad J.C."/>
            <person name="Nybo J.L."/>
            <person name="Theobald S."/>
            <person name="Kildgaard S."/>
            <person name="Isbrandt T."/>
            <person name="Kuo A."/>
            <person name="Sato A."/>
            <person name="Lyhne E.K."/>
            <person name="Kogle M.E."/>
            <person name="Wiebenga A."/>
            <person name="Kun R.S."/>
            <person name="Lubbers R.J."/>
            <person name="Makela M.R."/>
            <person name="Barry K."/>
            <person name="Chovatia M."/>
            <person name="Clum A."/>
            <person name="Daum C."/>
            <person name="Haridas S."/>
            <person name="He G."/>
            <person name="LaButti K."/>
            <person name="Lipzen A."/>
            <person name="Mondo S."/>
            <person name="Riley R."/>
            <person name="Salamov A."/>
            <person name="Simmons B.A."/>
            <person name="Magnuson J.K."/>
            <person name="Henrissat B."/>
            <person name="Mortensen U.H."/>
            <person name="Larsen T.O."/>
            <person name="Devries R.P."/>
            <person name="Grigoriev I.V."/>
            <person name="Machida M."/>
            <person name="Baker S.E."/>
            <person name="Andersen M.R."/>
        </authorList>
    </citation>
    <scope>NUCLEOTIDE SEQUENCE [LARGE SCALE GENOMIC DNA]</scope>
    <source>
        <strain evidence="3">IBT 14317</strain>
    </source>
</reference>
<dbReference type="Pfam" id="PF00383">
    <property type="entry name" value="dCMP_cyt_deam_1"/>
    <property type="match status" value="1"/>
</dbReference>
<evidence type="ECO:0000259" key="2">
    <source>
        <dbReference type="PROSITE" id="PS51747"/>
    </source>
</evidence>
<organism evidence="3">
    <name type="scientific">Petromyces alliaceus</name>
    <name type="common">Aspergillus alliaceus</name>
    <dbReference type="NCBI Taxonomy" id="209559"/>
    <lineage>
        <taxon>Eukaryota</taxon>
        <taxon>Fungi</taxon>
        <taxon>Dikarya</taxon>
        <taxon>Ascomycota</taxon>
        <taxon>Pezizomycotina</taxon>
        <taxon>Eurotiomycetes</taxon>
        <taxon>Eurotiomycetidae</taxon>
        <taxon>Eurotiales</taxon>
        <taxon>Aspergillaceae</taxon>
        <taxon>Aspergillus</taxon>
        <taxon>Aspergillus subgen. Circumdati</taxon>
    </lineage>
</organism>
<feature type="chain" id="PRO_5024911479" evidence="1">
    <location>
        <begin position="21"/>
        <end position="230"/>
    </location>
</feature>
<dbReference type="PANTHER" id="PTHR11079:SF203">
    <property type="entry name" value="CMP_DCMP-TYPE DEAMINASE DOMAIN-CONTAINING PROTEIN"/>
    <property type="match status" value="1"/>
</dbReference>
<dbReference type="Proteomes" id="UP000326877">
    <property type="component" value="Unassembled WGS sequence"/>
</dbReference>
<dbReference type="AlphaFoldDB" id="A0A5N7BYH7"/>
<dbReference type="GO" id="GO:0002100">
    <property type="term" value="P:tRNA wobble adenosine to inosine editing"/>
    <property type="evidence" value="ECO:0007669"/>
    <property type="project" value="TreeGrafter"/>
</dbReference>
<dbReference type="PANTHER" id="PTHR11079">
    <property type="entry name" value="CYTOSINE DEAMINASE FAMILY MEMBER"/>
    <property type="match status" value="1"/>
</dbReference>